<accession>A0A426ZC02</accession>
<protein>
    <submittedName>
        <fullName evidence="2">Uncharacterized protein</fullName>
    </submittedName>
</protein>
<gene>
    <name evidence="2" type="ORF">B296_00019292</name>
</gene>
<dbReference type="AlphaFoldDB" id="A0A426ZC02"/>
<feature type="compositionally biased region" description="Low complexity" evidence="1">
    <location>
        <begin position="219"/>
        <end position="229"/>
    </location>
</feature>
<evidence type="ECO:0000313" key="3">
    <source>
        <dbReference type="Proteomes" id="UP000287651"/>
    </source>
</evidence>
<organism evidence="2 3">
    <name type="scientific">Ensete ventricosum</name>
    <name type="common">Abyssinian banana</name>
    <name type="synonym">Musa ensete</name>
    <dbReference type="NCBI Taxonomy" id="4639"/>
    <lineage>
        <taxon>Eukaryota</taxon>
        <taxon>Viridiplantae</taxon>
        <taxon>Streptophyta</taxon>
        <taxon>Embryophyta</taxon>
        <taxon>Tracheophyta</taxon>
        <taxon>Spermatophyta</taxon>
        <taxon>Magnoliopsida</taxon>
        <taxon>Liliopsida</taxon>
        <taxon>Zingiberales</taxon>
        <taxon>Musaceae</taxon>
        <taxon>Ensete</taxon>
    </lineage>
</organism>
<evidence type="ECO:0000256" key="1">
    <source>
        <dbReference type="SAM" id="MobiDB-lite"/>
    </source>
</evidence>
<dbReference type="Proteomes" id="UP000287651">
    <property type="component" value="Unassembled WGS sequence"/>
</dbReference>
<reference evidence="2 3" key="1">
    <citation type="journal article" date="2014" name="Agronomy (Basel)">
        <title>A Draft Genome Sequence for Ensete ventricosum, the Drought-Tolerant Tree Against Hunger.</title>
        <authorList>
            <person name="Harrison J."/>
            <person name="Moore K.A."/>
            <person name="Paszkiewicz K."/>
            <person name="Jones T."/>
            <person name="Grant M."/>
            <person name="Ambacheew D."/>
            <person name="Muzemil S."/>
            <person name="Studholme D.J."/>
        </authorList>
    </citation>
    <scope>NUCLEOTIDE SEQUENCE [LARGE SCALE GENOMIC DNA]</scope>
</reference>
<sequence length="245" mass="27118">MCSVALRRTRRLASVAVGSPAPVAVVKSALVPYSPTGFIHERISLGHDSILLPSCKLSTTHPIVRISIPRSIFAAEHAGMEQQYVEQLCEGQDYDEGFEDSQPPPSVASDGDLLARHSASRLSFLHDLMWFAPASLDAAPTTPARMAKTRNLAIDEVVEVPAREADHYYVHDEVEEQQRRCQVPSHRLSHLERVKHSTTSARLPKSRMELQDDLSVAPSRSLSRSQLRWRGGDEHGRINSEAVSA</sequence>
<evidence type="ECO:0000313" key="2">
    <source>
        <dbReference type="EMBL" id="RRT61494.1"/>
    </source>
</evidence>
<dbReference type="EMBL" id="AMZH03007365">
    <property type="protein sequence ID" value="RRT61494.1"/>
    <property type="molecule type" value="Genomic_DNA"/>
</dbReference>
<feature type="region of interest" description="Disordered" evidence="1">
    <location>
        <begin position="208"/>
        <end position="245"/>
    </location>
</feature>
<proteinExistence type="predicted"/>
<name>A0A426ZC02_ENSVE</name>
<comment type="caution">
    <text evidence="2">The sequence shown here is derived from an EMBL/GenBank/DDBJ whole genome shotgun (WGS) entry which is preliminary data.</text>
</comment>